<organism evidence="2 3">
    <name type="scientific">Anaerosacchariphilus polymeriproducens</name>
    <dbReference type="NCBI Taxonomy" id="1812858"/>
    <lineage>
        <taxon>Bacteria</taxon>
        <taxon>Bacillati</taxon>
        <taxon>Bacillota</taxon>
        <taxon>Clostridia</taxon>
        <taxon>Lachnospirales</taxon>
        <taxon>Lachnospiraceae</taxon>
        <taxon>Anaerosacchariphilus</taxon>
    </lineage>
</organism>
<reference evidence="2 3" key="1">
    <citation type="submission" date="2018-07" db="EMBL/GenBank/DDBJ databases">
        <title>Anaerosacharophilus polymeroproducens gen. nov. sp. nov., an anaerobic bacterium isolated from salt field.</title>
        <authorList>
            <person name="Kim W."/>
            <person name="Yang S.-H."/>
            <person name="Oh J."/>
            <person name="Lee J.-H."/>
            <person name="Kwon K.K."/>
        </authorList>
    </citation>
    <scope>NUCLEOTIDE SEQUENCE [LARGE SCALE GENOMIC DNA]</scope>
    <source>
        <strain evidence="2 3">MCWD5</strain>
    </source>
</reference>
<dbReference type="AlphaFoldDB" id="A0A371AV23"/>
<dbReference type="Pfam" id="PF20097">
    <property type="entry name" value="DUF6487"/>
    <property type="match status" value="1"/>
</dbReference>
<keyword evidence="3" id="KW-1185">Reference proteome</keyword>
<dbReference type="RefSeq" id="WP_115481950.1">
    <property type="nucleotide sequence ID" value="NZ_QRCT01000026.1"/>
</dbReference>
<evidence type="ECO:0000313" key="2">
    <source>
        <dbReference type="EMBL" id="RDU23433.1"/>
    </source>
</evidence>
<proteinExistence type="predicted"/>
<evidence type="ECO:0000259" key="1">
    <source>
        <dbReference type="Pfam" id="PF20097"/>
    </source>
</evidence>
<sequence length="75" mass="8804">MNCPICNSEMKLGYILTPAIEWIPRYDKPHLFYKSDKSNGFRIGRHAFGDMKKQPAWYCSDCDKIIIDCKEDELD</sequence>
<dbReference type="InterPro" id="IPR045504">
    <property type="entry name" value="DUF6487"/>
</dbReference>
<gene>
    <name evidence="2" type="ORF">DWV06_09505</name>
</gene>
<dbReference type="OrthoDB" id="384892at2"/>
<protein>
    <recommendedName>
        <fullName evidence="1">DUF6487 domain-containing protein</fullName>
    </recommendedName>
</protein>
<dbReference type="Proteomes" id="UP000255036">
    <property type="component" value="Unassembled WGS sequence"/>
</dbReference>
<comment type="caution">
    <text evidence="2">The sequence shown here is derived from an EMBL/GenBank/DDBJ whole genome shotgun (WGS) entry which is preliminary data.</text>
</comment>
<feature type="domain" description="DUF6487" evidence="1">
    <location>
        <begin position="3"/>
        <end position="71"/>
    </location>
</feature>
<evidence type="ECO:0000313" key="3">
    <source>
        <dbReference type="Proteomes" id="UP000255036"/>
    </source>
</evidence>
<accession>A0A371AV23</accession>
<name>A0A371AV23_9FIRM</name>
<dbReference type="EMBL" id="QRCT01000026">
    <property type="protein sequence ID" value="RDU23433.1"/>
    <property type="molecule type" value="Genomic_DNA"/>
</dbReference>